<feature type="domain" description="LamG-like jellyroll fold" evidence="3">
    <location>
        <begin position="973"/>
        <end position="1113"/>
    </location>
</feature>
<keyword evidence="2" id="KW-1015">Disulfide bond</keyword>
<evidence type="ECO:0000256" key="2">
    <source>
        <dbReference type="ARBA" id="ARBA00023157"/>
    </source>
</evidence>
<dbReference type="GO" id="GO:0006955">
    <property type="term" value="P:immune response"/>
    <property type="evidence" value="ECO:0007669"/>
    <property type="project" value="InterPro"/>
</dbReference>
<dbReference type="PANTHER" id="PTHR46943">
    <property type="entry name" value="PENTRAXIN-RELATED PROTEIN PTX3"/>
    <property type="match status" value="1"/>
</dbReference>
<dbReference type="EMBL" id="FNVT01000002">
    <property type="protein sequence ID" value="SEG20160.1"/>
    <property type="molecule type" value="Genomic_DNA"/>
</dbReference>
<keyword evidence="5" id="KW-1185">Reference proteome</keyword>
<feature type="domain" description="LamG-like jellyroll fold" evidence="3">
    <location>
        <begin position="759"/>
        <end position="899"/>
    </location>
</feature>
<dbReference type="Gene3D" id="2.60.120.200">
    <property type="match status" value="2"/>
</dbReference>
<name>A0A1H5Y996_9ACTN</name>
<reference evidence="4 5" key="1">
    <citation type="submission" date="2016-10" db="EMBL/GenBank/DDBJ databases">
        <authorList>
            <person name="de Groot N.N."/>
        </authorList>
    </citation>
    <scope>NUCLEOTIDE SEQUENCE [LARGE SCALE GENOMIC DNA]</scope>
    <source>
        <strain evidence="4 5">CGMCC 4.7037</strain>
    </source>
</reference>
<gene>
    <name evidence="4" type="ORF">SAMN05444920_102176</name>
</gene>
<dbReference type="Proteomes" id="UP000236732">
    <property type="component" value="Unassembled WGS sequence"/>
</dbReference>
<dbReference type="InterPro" id="IPR013320">
    <property type="entry name" value="ConA-like_dom_sf"/>
</dbReference>
<dbReference type="InterPro" id="IPR006558">
    <property type="entry name" value="LamG-like"/>
</dbReference>
<evidence type="ECO:0000259" key="3">
    <source>
        <dbReference type="SMART" id="SM00560"/>
    </source>
</evidence>
<evidence type="ECO:0000313" key="4">
    <source>
        <dbReference type="EMBL" id="SEG20160.1"/>
    </source>
</evidence>
<dbReference type="SMART" id="SM00560">
    <property type="entry name" value="LamGL"/>
    <property type="match status" value="2"/>
</dbReference>
<protein>
    <submittedName>
        <fullName evidence="4">Concanavalin A-like lectin/glucanases superfamily protein</fullName>
    </submittedName>
</protein>
<proteinExistence type="predicted"/>
<dbReference type="PANTHER" id="PTHR46943:SF1">
    <property type="entry name" value="PENTRAXIN-RELATED PROTEIN PTX3"/>
    <property type="match status" value="1"/>
</dbReference>
<dbReference type="Pfam" id="PF13385">
    <property type="entry name" value="Laminin_G_3"/>
    <property type="match status" value="2"/>
</dbReference>
<sequence>MLRRLRILIVGVTTVLSGLQPVVAPAGASAARPSGNTAMVSAGAEDLGIDDPVGSAPWAAREAKRTGKRVAVTAERSEVRDVHANPDGTFTAELSTVPVRVKRGSGWVPVDTTLRRRADGGVEPAAATAPVVFSGGGDQPLARLGQSDAHIELRWPAPLPKPVLNGGAATYPEVLPGVDLRMAATAQGFTEVLVIKDRAAAANPKLAELNFGLHANGAKIRDDGHGKIGAYDAKGKPVFVSGAPMAWDSSPDAKRAAGEFLLGKDSLILRPGQALLADTNTRFPVEVRADFPAGRTGFALVFSNHPRDPYWGGDGQNLAKVGYCDWPYCNNIGVARSYFRFDAAFLLGRHVLNAEFNIFENYAPSCNARDVEAWGTNAIHEGTTWENQPFPGGGPVHLGTANVAHGYNAGCPGKSIGFNATAAVNNGVAFGGGHFSIMLKARDEGDRFAWKKFNTDPSVSVTYNSYPHAPTGQTVENKGCAVQPDEPHINPYIGNDPNLGPRGPQMAAFVTDPDGGHVAAQFEWYTRFGARLGTVTTAGKLSGASFTADVPAADAVDGAKLAYRVRGVDGIDAGPWGPWCDVTIDRTAPRAAPKVSSVTYPECEPPDYDPCDAGGSVGFTGGFAFAPNGETDVAQYQYYVYGQEGVFYARAGSGTANALVTPPDDGSLDLYVRSIDRAGNVGPEYRYHFWVGRGTPPKGHWKLEGSSEMKAVDDSPNGHHATPEASTRWQIGRHGDALWMNGTTGYAATAGGPTVETDKSFSVSAWVRLDRLDTTFRTAVSQDATAISGFFLQYNPAGKKWNFMMPAAHDNDAVRHIAESPATAVAGRWTHLVGLYDAGARQIKIYVDGVAGQPADHTTPWNATGAVQLGRAQWRGGPVDHWPGALDEVRIYDRVLAAEEIHDLAGAPAVEEAFLPLDEGTGTTAQEVSGNYRIATLSGATSWTAGKVGTGAVRFNGGDAALATTGPVIRTDAGFTVTAWARLDETGDQWRTILSQDGTQASGFQLRYRADTRKWSFALAQSDTGDGDMVSVDSSGPARAGEWTHLTGVYDAADARLRLYVNSAFEGSVPMTAKWNATGAFQVGRGKVNGAAATPFTGVIDDVHAWTGVRTQDQIRDEYRDQPVTRQTNHYGRQLGRFYNLAGHHIVTSGQVPPGSHFEFSLGLLAPQGAPDTRVIYSCRSGATDYFLSPDCGTHTNLGSVGRLYSTPPAGVPTLQVYRCAISGGGHFASTDPGCEGRTTEFSLGHTRAYTHLIRHVTSGYPYDHASSTARIERNYRPEGNYGTVAMFQLPGTTALMNCRDGLDTFTSADPACEGKTVVRRLGYIWTAPPQGVPGAPGAVGAELFRCRASWGDLFDSRDRDCEGQELDRSLGFVGTGL</sequence>
<dbReference type="SUPFAM" id="SSF49899">
    <property type="entry name" value="Concanavalin A-like lectins/glucanases"/>
    <property type="match status" value="2"/>
</dbReference>
<accession>A0A1H5Y996</accession>
<dbReference type="InterPro" id="IPR042837">
    <property type="entry name" value="PTX3"/>
</dbReference>
<evidence type="ECO:0000313" key="5">
    <source>
        <dbReference type="Proteomes" id="UP000236732"/>
    </source>
</evidence>
<dbReference type="GO" id="GO:0030246">
    <property type="term" value="F:carbohydrate binding"/>
    <property type="evidence" value="ECO:0007669"/>
    <property type="project" value="UniProtKB-KW"/>
</dbReference>
<organism evidence="4 5">
    <name type="scientific">Nonomuraea solani</name>
    <dbReference type="NCBI Taxonomy" id="1144553"/>
    <lineage>
        <taxon>Bacteria</taxon>
        <taxon>Bacillati</taxon>
        <taxon>Actinomycetota</taxon>
        <taxon>Actinomycetes</taxon>
        <taxon>Streptosporangiales</taxon>
        <taxon>Streptosporangiaceae</taxon>
        <taxon>Nonomuraea</taxon>
    </lineage>
</organism>
<keyword evidence="4" id="KW-0430">Lectin</keyword>
<evidence type="ECO:0000256" key="1">
    <source>
        <dbReference type="ARBA" id="ARBA00022729"/>
    </source>
</evidence>
<keyword evidence="1" id="KW-0732">Signal</keyword>